<dbReference type="Proteomes" id="UP000476176">
    <property type="component" value="Unassembled WGS sequence"/>
</dbReference>
<accession>A0A6A3LRV1</accession>
<dbReference type="EMBL" id="QXGA01000209">
    <property type="protein sequence ID" value="KAE9150011.1"/>
    <property type="molecule type" value="Genomic_DNA"/>
</dbReference>
<keyword evidence="12" id="KW-1185">Reference proteome</keyword>
<evidence type="ECO:0000313" key="2">
    <source>
        <dbReference type="EMBL" id="KAE9020888.1"/>
    </source>
</evidence>
<dbReference type="Proteomes" id="UP000460718">
    <property type="component" value="Unassembled WGS sequence"/>
</dbReference>
<proteinExistence type="predicted"/>
<dbReference type="Proteomes" id="UP000433483">
    <property type="component" value="Unassembled WGS sequence"/>
</dbReference>
<dbReference type="EMBL" id="QXGC01000188">
    <property type="protein sequence ID" value="KAE9245642.1"/>
    <property type="molecule type" value="Genomic_DNA"/>
</dbReference>
<dbReference type="EMBL" id="QXFW01000199">
    <property type="protein sequence ID" value="KAE9020888.1"/>
    <property type="molecule type" value="Genomic_DNA"/>
</dbReference>
<evidence type="ECO:0000313" key="10">
    <source>
        <dbReference type="EMBL" id="KAE9351942.1"/>
    </source>
</evidence>
<evidence type="ECO:0000313" key="20">
    <source>
        <dbReference type="Proteomes" id="UP000488956"/>
    </source>
</evidence>
<dbReference type="EMBL" id="QXFY01000212">
    <property type="protein sequence ID" value="KAE9351942.1"/>
    <property type="molecule type" value="Genomic_DNA"/>
</dbReference>
<evidence type="ECO:0000313" key="9">
    <source>
        <dbReference type="EMBL" id="KAE9320157.1"/>
    </source>
</evidence>
<dbReference type="EMBL" id="QXGB01000224">
    <property type="protein sequence ID" value="KAE9223826.1"/>
    <property type="molecule type" value="Genomic_DNA"/>
</dbReference>
<gene>
    <name evidence="9" type="ORF">PF001_g5549</name>
    <name evidence="8" type="ORF">PF002_g6988</name>
    <name evidence="7" type="ORF">PF004_g5143</name>
    <name evidence="6" type="ORF">PF005_g6150</name>
    <name evidence="5" type="ORF">PF006_g5556</name>
    <name evidence="3" type="ORF">PF007_g6485</name>
    <name evidence="10" type="ORF">PF008_g5701</name>
    <name evidence="1" type="ORF">PF009_g6956</name>
    <name evidence="4" type="ORF">PF010_g5573</name>
    <name evidence="2" type="ORF">PF011_g5190</name>
</gene>
<evidence type="ECO:0000313" key="12">
    <source>
        <dbReference type="Proteomes" id="UP000433483"/>
    </source>
</evidence>
<evidence type="ECO:0000313" key="5">
    <source>
        <dbReference type="EMBL" id="KAE9150011.1"/>
    </source>
</evidence>
<evidence type="ECO:0000313" key="16">
    <source>
        <dbReference type="Proteomes" id="UP000441208"/>
    </source>
</evidence>
<evidence type="ECO:0000313" key="7">
    <source>
        <dbReference type="EMBL" id="KAE9245642.1"/>
    </source>
</evidence>
<comment type="caution">
    <text evidence="2">The sequence shown here is derived from an EMBL/GenBank/DDBJ whole genome shotgun (WGS) entry which is preliminary data.</text>
</comment>
<evidence type="ECO:0000313" key="8">
    <source>
        <dbReference type="EMBL" id="KAE9245927.1"/>
    </source>
</evidence>
<dbReference type="EMBL" id="QXFZ01000242">
    <property type="protein sequence ID" value="KAE9125059.1"/>
    <property type="molecule type" value="Genomic_DNA"/>
</dbReference>
<evidence type="ECO:0000313" key="6">
    <source>
        <dbReference type="EMBL" id="KAE9223826.1"/>
    </source>
</evidence>
<evidence type="ECO:0000313" key="15">
    <source>
        <dbReference type="Proteomes" id="UP000440732"/>
    </source>
</evidence>
<dbReference type="Proteomes" id="UP000440367">
    <property type="component" value="Unassembled WGS sequence"/>
</dbReference>
<evidence type="ECO:0000313" key="11">
    <source>
        <dbReference type="Proteomes" id="UP000429523"/>
    </source>
</evidence>
<dbReference type="Proteomes" id="UP000437068">
    <property type="component" value="Unassembled WGS sequence"/>
</dbReference>
<reference evidence="17 18" key="1">
    <citation type="submission" date="2018-09" db="EMBL/GenBank/DDBJ databases">
        <title>Genomic investigation of the strawberry pathogen Phytophthora fragariae indicates pathogenicity is determined by transcriptional variation in three key races.</title>
        <authorList>
            <person name="Adams T.M."/>
            <person name="Armitage A.D."/>
            <person name="Sobczyk M.K."/>
            <person name="Bates H.J."/>
            <person name="Dunwell J.M."/>
            <person name="Nellist C.F."/>
            <person name="Harrison R.J."/>
        </authorList>
    </citation>
    <scope>NUCLEOTIDE SEQUENCE [LARGE SCALE GENOMIC DNA]</scope>
    <source>
        <strain evidence="9 13">A4</strain>
        <strain evidence="8 14">BC-1</strain>
        <strain evidence="7 18">BC-23</strain>
        <strain evidence="6 12">NOV-27</strain>
        <strain evidence="5 15">NOV-5</strain>
        <strain evidence="3 16">NOV-71</strain>
        <strain evidence="10 19">NOV-77</strain>
        <strain evidence="1 11">NOV-9</strain>
        <strain evidence="4 20">ONT-3</strain>
        <strain evidence="2 17">SCRP245</strain>
    </source>
</reference>
<dbReference type="Proteomes" id="UP000429523">
    <property type="component" value="Unassembled WGS sequence"/>
</dbReference>
<evidence type="ECO:0000313" key="3">
    <source>
        <dbReference type="EMBL" id="KAE9125059.1"/>
    </source>
</evidence>
<evidence type="ECO:0000313" key="4">
    <source>
        <dbReference type="EMBL" id="KAE9125601.1"/>
    </source>
</evidence>
<name>A0A6A3LRV1_9STRA</name>
<dbReference type="Proteomes" id="UP000486351">
    <property type="component" value="Unassembled WGS sequence"/>
</dbReference>
<dbReference type="Proteomes" id="UP000440732">
    <property type="component" value="Unassembled WGS sequence"/>
</dbReference>
<dbReference type="EMBL" id="QXGD01000252">
    <property type="protein sequence ID" value="KAE9245927.1"/>
    <property type="molecule type" value="Genomic_DNA"/>
</dbReference>
<dbReference type="AlphaFoldDB" id="A0A6A3LRV1"/>
<dbReference type="EMBL" id="QXFX01000209">
    <property type="protein sequence ID" value="KAE9125601.1"/>
    <property type="molecule type" value="Genomic_DNA"/>
</dbReference>
<sequence length="51" mass="5405">MIITGGVRWQKLSGCCFVVAVGPQLHAAATHTTNALFARQFACQAAACRDL</sequence>
<evidence type="ECO:0000313" key="13">
    <source>
        <dbReference type="Proteomes" id="UP000437068"/>
    </source>
</evidence>
<dbReference type="Proteomes" id="UP000441208">
    <property type="component" value="Unassembled WGS sequence"/>
</dbReference>
<evidence type="ECO:0000313" key="14">
    <source>
        <dbReference type="Proteomes" id="UP000440367"/>
    </source>
</evidence>
<organism evidence="2 17">
    <name type="scientific">Phytophthora fragariae</name>
    <dbReference type="NCBI Taxonomy" id="53985"/>
    <lineage>
        <taxon>Eukaryota</taxon>
        <taxon>Sar</taxon>
        <taxon>Stramenopiles</taxon>
        <taxon>Oomycota</taxon>
        <taxon>Peronosporomycetes</taxon>
        <taxon>Peronosporales</taxon>
        <taxon>Peronosporaceae</taxon>
        <taxon>Phytophthora</taxon>
    </lineage>
</organism>
<evidence type="ECO:0000313" key="1">
    <source>
        <dbReference type="EMBL" id="KAE8943316.1"/>
    </source>
</evidence>
<dbReference type="EMBL" id="QXGF01000258">
    <property type="protein sequence ID" value="KAE8943316.1"/>
    <property type="molecule type" value="Genomic_DNA"/>
</dbReference>
<dbReference type="Proteomes" id="UP000488956">
    <property type="component" value="Unassembled WGS sequence"/>
</dbReference>
<evidence type="ECO:0000313" key="19">
    <source>
        <dbReference type="Proteomes" id="UP000486351"/>
    </source>
</evidence>
<dbReference type="EMBL" id="QXGE01000207">
    <property type="protein sequence ID" value="KAE9320157.1"/>
    <property type="molecule type" value="Genomic_DNA"/>
</dbReference>
<evidence type="ECO:0000313" key="17">
    <source>
        <dbReference type="Proteomes" id="UP000460718"/>
    </source>
</evidence>
<evidence type="ECO:0000313" key="18">
    <source>
        <dbReference type="Proteomes" id="UP000476176"/>
    </source>
</evidence>
<protein>
    <submittedName>
        <fullName evidence="2">Uncharacterized protein</fullName>
    </submittedName>
</protein>